<comment type="caution">
    <text evidence="1">The sequence shown here is derived from an EMBL/GenBank/DDBJ whole genome shotgun (WGS) entry which is preliminary data.</text>
</comment>
<proteinExistence type="predicted"/>
<dbReference type="RefSeq" id="WP_392396209.1">
    <property type="nucleotide sequence ID" value="NZ_JAURTK010000025.1"/>
</dbReference>
<sequence>MLLSYMLASTALADTQYFHKTFDGHIDGRYAFKMDLKNVDGSLSGSYRYVGKREDISLSGNIDGAGTFTMDESGNAGQRTGSFTGKVAGDALVGTWTSARGDRRFAITAHQTSEVIIGSKREILTQAVGTYALDRVSGEGGANAMWDSWRDRGGWESKVSSIYQAQREASDVTLTREDLRRLNSMNVTVDTTLTTRLTVDGKVLLSVPYREAGMQYEIALSHDSVVENDLKKLSPATTVRDEHLYLLARDAIDFVPAMSGSYLPDDAVDIATVRYSVVGKTFELYLRDGQCCGGTVFTFRRKNR</sequence>
<name>A0AB73INZ7_9BURK</name>
<reference evidence="1" key="1">
    <citation type="submission" date="2023-07" db="EMBL/GenBank/DDBJ databases">
        <title>Sorghum-associated microbial communities from plants grown in Nebraska, USA.</title>
        <authorList>
            <person name="Schachtman D."/>
        </authorList>
    </citation>
    <scope>NUCLEOTIDE SEQUENCE</scope>
    <source>
        <strain evidence="1">DS1061</strain>
    </source>
</reference>
<dbReference type="AlphaFoldDB" id="A0AB73INZ7"/>
<protein>
    <recommendedName>
        <fullName evidence="3">DUF3108 domain-containing protein</fullName>
    </recommendedName>
</protein>
<organism evidence="1 2">
    <name type="scientific">Paraburkholderia caledonica</name>
    <dbReference type="NCBI Taxonomy" id="134536"/>
    <lineage>
        <taxon>Bacteria</taxon>
        <taxon>Pseudomonadati</taxon>
        <taxon>Pseudomonadota</taxon>
        <taxon>Betaproteobacteria</taxon>
        <taxon>Burkholderiales</taxon>
        <taxon>Burkholderiaceae</taxon>
        <taxon>Paraburkholderia</taxon>
    </lineage>
</organism>
<dbReference type="Proteomes" id="UP001229486">
    <property type="component" value="Unassembled WGS sequence"/>
</dbReference>
<accession>A0AB73INZ7</accession>
<evidence type="ECO:0008006" key="3">
    <source>
        <dbReference type="Google" id="ProtNLM"/>
    </source>
</evidence>
<gene>
    <name evidence="1" type="ORF">J2793_007125</name>
</gene>
<dbReference type="EMBL" id="JAURTK010000025">
    <property type="protein sequence ID" value="MDP9651650.1"/>
    <property type="molecule type" value="Genomic_DNA"/>
</dbReference>
<evidence type="ECO:0000313" key="2">
    <source>
        <dbReference type="Proteomes" id="UP001229486"/>
    </source>
</evidence>
<evidence type="ECO:0000313" key="1">
    <source>
        <dbReference type="EMBL" id="MDP9651650.1"/>
    </source>
</evidence>